<keyword evidence="3 7" id="KW-0808">Transferase</keyword>
<dbReference type="Pfam" id="PF25133">
    <property type="entry name" value="TYW2_N_2"/>
    <property type="match status" value="1"/>
</dbReference>
<evidence type="ECO:0000256" key="1">
    <source>
        <dbReference type="ARBA" id="ARBA00022490"/>
    </source>
</evidence>
<dbReference type="Gene3D" id="3.30.70.2580">
    <property type="match status" value="1"/>
</dbReference>
<dbReference type="SUPFAM" id="SSF53335">
    <property type="entry name" value="S-adenosyl-L-methionine-dependent methyltransferases"/>
    <property type="match status" value="1"/>
</dbReference>
<feature type="domain" description="SAM-dependent methyltransferase TRM5/TYW2-type" evidence="6">
    <location>
        <begin position="86"/>
        <end position="335"/>
    </location>
</feature>
<keyword evidence="2 7" id="KW-0489">Methyltransferase</keyword>
<sequence length="337" mass="38057">MTVKHERLWCVQVPKQSGEPVRSLLVGMGAFQRDAAVQRDADYLYFPIKYEIEIADQFPEVRLLQRDFECVEKQTFEDILGFTPSYDMIGDIAIIDADDPDAEMIADAIILMHRNIKTVLGALSPVQGEFRVRDLRVVAGDPKTETVHKEYGCQYEIDLARVYFTQRLATERKRIADQVGGGHIVVDMFAGAGPFSILAAKSASEVVAIDKNPVATLYLERNARLNRISNMRIICSDAADVAYNHDLTHIADHVIMNLPHSADEFLNEALKIVKPGGIIHYYDIREEDDLFDGAEAAIKDAASARDMTVRVLYRRIVRSYSPHQYNVVLDVRVCERL</sequence>
<gene>
    <name evidence="7" type="primary">trm5b</name>
    <name evidence="7" type="ORF">OEAKOMNL_00027</name>
</gene>
<dbReference type="EC" id="2.1.1.228" evidence="7"/>
<dbReference type="PANTHER" id="PTHR23245:SF36">
    <property type="entry name" value="TRNA (GUANINE(37)-N1)-METHYLTRANSFERASE"/>
    <property type="match status" value="1"/>
</dbReference>
<reference evidence="7" key="1">
    <citation type="submission" date="2020-06" db="EMBL/GenBank/DDBJ databases">
        <title>Unique genomic features of the anaerobic methanotrophic archaea.</title>
        <authorList>
            <person name="Chadwick G.L."/>
            <person name="Skennerton C.T."/>
            <person name="Laso-Perez R."/>
            <person name="Leu A.O."/>
            <person name="Speth D.R."/>
            <person name="Yu H."/>
            <person name="Morgan-Lang C."/>
            <person name="Hatzenpichler R."/>
            <person name="Goudeau D."/>
            <person name="Malmstrom R."/>
            <person name="Brazelton W.J."/>
            <person name="Woyke T."/>
            <person name="Hallam S.J."/>
            <person name="Tyson G.W."/>
            <person name="Wegener G."/>
            <person name="Boetius A."/>
            <person name="Orphan V."/>
        </authorList>
    </citation>
    <scope>NUCLEOTIDE SEQUENCE</scope>
</reference>
<dbReference type="Gene3D" id="3.40.50.150">
    <property type="entry name" value="Vaccinia Virus protein VP39"/>
    <property type="match status" value="1"/>
</dbReference>
<dbReference type="InterPro" id="IPR029063">
    <property type="entry name" value="SAM-dependent_MTases_sf"/>
</dbReference>
<dbReference type="Gene3D" id="3.30.300.110">
    <property type="entry name" value="Met-10+ protein-like domains"/>
    <property type="match status" value="1"/>
</dbReference>
<evidence type="ECO:0000256" key="5">
    <source>
        <dbReference type="ARBA" id="ARBA00022694"/>
    </source>
</evidence>
<dbReference type="GO" id="GO:0052906">
    <property type="term" value="F:tRNA (guanine(37)-N1)-methyltransferase activity"/>
    <property type="evidence" value="ECO:0007669"/>
    <property type="project" value="UniProtKB-EC"/>
</dbReference>
<dbReference type="GO" id="GO:0002939">
    <property type="term" value="P:tRNA N1-guanine methylation"/>
    <property type="evidence" value="ECO:0007669"/>
    <property type="project" value="TreeGrafter"/>
</dbReference>
<dbReference type="EMBL" id="MT631211">
    <property type="protein sequence ID" value="QNO46625.1"/>
    <property type="molecule type" value="Genomic_DNA"/>
</dbReference>
<keyword evidence="1" id="KW-0963">Cytoplasm</keyword>
<keyword evidence="5" id="KW-0819">tRNA processing</keyword>
<name>A0A7G9YF41_9EURY</name>
<dbReference type="PROSITE" id="PS51684">
    <property type="entry name" value="SAM_MT_TRM5_TYW2"/>
    <property type="match status" value="1"/>
</dbReference>
<evidence type="ECO:0000256" key="4">
    <source>
        <dbReference type="ARBA" id="ARBA00022691"/>
    </source>
</evidence>
<dbReference type="InterPro" id="IPR056743">
    <property type="entry name" value="TRM5-TYW2-like_MTfase"/>
</dbReference>
<dbReference type="InterPro" id="IPR030382">
    <property type="entry name" value="MeTrfase_TRM5/TYW2"/>
</dbReference>
<protein>
    <submittedName>
        <fullName evidence="7">tRNA (Guanine(37)-N1)-methyltransferase Trm5b</fullName>
        <ecNumber evidence="7">2.1.1.228</ecNumber>
    </submittedName>
</protein>
<accession>A0A7G9YF41</accession>
<dbReference type="InterPro" id="IPR040601">
    <property type="entry name" value="Trm5a/b_N"/>
</dbReference>
<evidence type="ECO:0000256" key="3">
    <source>
        <dbReference type="ARBA" id="ARBA00022679"/>
    </source>
</evidence>
<dbReference type="AlphaFoldDB" id="A0A7G9YF41"/>
<dbReference type="InterPro" id="IPR056744">
    <property type="entry name" value="TRM5/TYW2-like_N"/>
</dbReference>
<dbReference type="Pfam" id="PF18093">
    <property type="entry name" value="Trm5_N"/>
    <property type="match status" value="1"/>
</dbReference>
<proteinExistence type="predicted"/>
<evidence type="ECO:0000256" key="2">
    <source>
        <dbReference type="ARBA" id="ARBA00022603"/>
    </source>
</evidence>
<evidence type="ECO:0000313" key="7">
    <source>
        <dbReference type="EMBL" id="QNO46625.1"/>
    </source>
</evidence>
<dbReference type="CDD" id="cd02440">
    <property type="entry name" value="AdoMet_MTases"/>
    <property type="match status" value="1"/>
</dbReference>
<dbReference type="GO" id="GO:0005737">
    <property type="term" value="C:cytoplasm"/>
    <property type="evidence" value="ECO:0007669"/>
    <property type="project" value="TreeGrafter"/>
</dbReference>
<keyword evidence="4" id="KW-0949">S-adenosyl-L-methionine</keyword>
<dbReference type="PANTHER" id="PTHR23245">
    <property type="entry name" value="TRNA METHYLTRANSFERASE"/>
    <property type="match status" value="1"/>
</dbReference>
<evidence type="ECO:0000259" key="6">
    <source>
        <dbReference type="PROSITE" id="PS51684"/>
    </source>
</evidence>
<organism evidence="7">
    <name type="scientific">Candidatus Methanogaster sp. ANME-2c ERB4</name>
    <dbReference type="NCBI Taxonomy" id="2759911"/>
    <lineage>
        <taxon>Archaea</taxon>
        <taxon>Methanobacteriati</taxon>
        <taxon>Methanobacteriota</taxon>
        <taxon>Stenosarchaea group</taxon>
        <taxon>Methanomicrobia</taxon>
        <taxon>Methanosarcinales</taxon>
        <taxon>ANME-2 cluster</taxon>
        <taxon>Candidatus Methanogasteraceae</taxon>
        <taxon>Candidatus Methanogaster</taxon>
    </lineage>
</organism>
<dbReference type="Pfam" id="PF02475">
    <property type="entry name" value="TRM5-TYW2_MTfase"/>
    <property type="match status" value="1"/>
</dbReference>